<dbReference type="InterPro" id="IPR016032">
    <property type="entry name" value="Sig_transdc_resp-reg_C-effctor"/>
</dbReference>
<evidence type="ECO:0000256" key="1">
    <source>
        <dbReference type="ARBA" id="ARBA00023015"/>
    </source>
</evidence>
<accession>A0A1G7BUY9</accession>
<proteinExistence type="predicted"/>
<dbReference type="SUPFAM" id="SSF46894">
    <property type="entry name" value="C-terminal effector domain of the bipartite response regulators"/>
    <property type="match status" value="1"/>
</dbReference>
<dbReference type="CDD" id="cd06170">
    <property type="entry name" value="LuxR_C_like"/>
    <property type="match status" value="1"/>
</dbReference>
<dbReference type="GO" id="GO:0003677">
    <property type="term" value="F:DNA binding"/>
    <property type="evidence" value="ECO:0007669"/>
    <property type="project" value="UniProtKB-KW"/>
</dbReference>
<name>A0A1G7BUY9_9BRAD</name>
<dbReference type="Pfam" id="PF00196">
    <property type="entry name" value="GerE"/>
    <property type="match status" value="1"/>
</dbReference>
<dbReference type="PROSITE" id="PS50043">
    <property type="entry name" value="HTH_LUXR_2"/>
    <property type="match status" value="1"/>
</dbReference>
<organism evidence="5 6">
    <name type="scientific">Bradyrhizobium brasilense</name>
    <dbReference type="NCBI Taxonomy" id="1419277"/>
    <lineage>
        <taxon>Bacteria</taxon>
        <taxon>Pseudomonadati</taxon>
        <taxon>Pseudomonadota</taxon>
        <taxon>Alphaproteobacteria</taxon>
        <taxon>Hyphomicrobiales</taxon>
        <taxon>Nitrobacteraceae</taxon>
        <taxon>Bradyrhizobium</taxon>
    </lineage>
</organism>
<dbReference type="PANTHER" id="PTHR44688:SF16">
    <property type="entry name" value="DNA-BINDING TRANSCRIPTIONAL ACTIVATOR DEVR_DOSR"/>
    <property type="match status" value="1"/>
</dbReference>
<reference evidence="5 6" key="1">
    <citation type="submission" date="2016-10" db="EMBL/GenBank/DDBJ databases">
        <authorList>
            <person name="de Groot N.N."/>
        </authorList>
    </citation>
    <scope>NUCLEOTIDE SEQUENCE [LARGE SCALE GENOMIC DNA]</scope>
    <source>
        <strain evidence="5 6">R5</strain>
    </source>
</reference>
<feature type="domain" description="HTH luxR-type" evidence="4">
    <location>
        <begin position="193"/>
        <end position="258"/>
    </location>
</feature>
<dbReference type="RefSeq" id="WP_092085419.1">
    <property type="nucleotide sequence ID" value="NZ_FMZW01000023.1"/>
</dbReference>
<evidence type="ECO:0000256" key="3">
    <source>
        <dbReference type="ARBA" id="ARBA00023163"/>
    </source>
</evidence>
<evidence type="ECO:0000259" key="4">
    <source>
        <dbReference type="PROSITE" id="PS50043"/>
    </source>
</evidence>
<dbReference type="SMART" id="SM00421">
    <property type="entry name" value="HTH_LUXR"/>
    <property type="match status" value="1"/>
</dbReference>
<dbReference type="PANTHER" id="PTHR44688">
    <property type="entry name" value="DNA-BINDING TRANSCRIPTIONAL ACTIVATOR DEVR_DOSR"/>
    <property type="match status" value="1"/>
</dbReference>
<dbReference type="GO" id="GO:0006355">
    <property type="term" value="P:regulation of DNA-templated transcription"/>
    <property type="evidence" value="ECO:0007669"/>
    <property type="project" value="InterPro"/>
</dbReference>
<protein>
    <submittedName>
        <fullName evidence="5">DNA-binding transcriptional regulator, CsgD family</fullName>
    </submittedName>
</protein>
<dbReference type="AlphaFoldDB" id="A0A1G7BUY9"/>
<evidence type="ECO:0000313" key="6">
    <source>
        <dbReference type="Proteomes" id="UP000199245"/>
    </source>
</evidence>
<dbReference type="InterPro" id="IPR036388">
    <property type="entry name" value="WH-like_DNA-bd_sf"/>
</dbReference>
<keyword evidence="1" id="KW-0805">Transcription regulation</keyword>
<keyword evidence="2 5" id="KW-0238">DNA-binding</keyword>
<evidence type="ECO:0000313" key="5">
    <source>
        <dbReference type="EMBL" id="SDE30889.1"/>
    </source>
</evidence>
<evidence type="ECO:0000256" key="2">
    <source>
        <dbReference type="ARBA" id="ARBA00023125"/>
    </source>
</evidence>
<keyword evidence="3" id="KW-0804">Transcription</keyword>
<dbReference type="Gene3D" id="1.10.10.10">
    <property type="entry name" value="Winged helix-like DNA-binding domain superfamily/Winged helix DNA-binding domain"/>
    <property type="match status" value="1"/>
</dbReference>
<sequence>MKADYAFKTSVVSDITPALLAIGRDSFPQALIGALRRVAGVGHCMVFSFTGPRTAACLLDVGNIPTGRDLGIAYSEHFHQADPNRDAVFEGRTQAAPIVLPNFARRMYSDGYRKIFFDDSDIVDKFASAIWTGDTCFYVNFYQITSQGRFNREQIARLAAVAPALTAAVARHFQRDPAADVDPIERLKILFATAEPLARLTGREQEVCLRILSGLSSEAIAAELGIGLHSALTYRKRAYDKLGISSQNELFAIALRLMASARQLN</sequence>
<dbReference type="EMBL" id="FMZW01000023">
    <property type="protein sequence ID" value="SDE30889.1"/>
    <property type="molecule type" value="Genomic_DNA"/>
</dbReference>
<dbReference type="InterPro" id="IPR000792">
    <property type="entry name" value="Tscrpt_reg_LuxR_C"/>
</dbReference>
<gene>
    <name evidence="5" type="ORF">SAMN05216337_1023116</name>
</gene>
<dbReference type="Proteomes" id="UP000199245">
    <property type="component" value="Unassembled WGS sequence"/>
</dbReference>